<dbReference type="PRINTS" id="PR00783">
    <property type="entry name" value="MINTRINSICP"/>
</dbReference>
<dbReference type="Pfam" id="PF00230">
    <property type="entry name" value="MIP"/>
    <property type="match status" value="1"/>
</dbReference>
<dbReference type="PANTHER" id="PTHR45724:SF13">
    <property type="entry name" value="AQUAPORIN NIP1-1-RELATED"/>
    <property type="match status" value="1"/>
</dbReference>
<comment type="similarity">
    <text evidence="6">Belongs to the MIP/aquaporin (TC 1.A.8) family.</text>
</comment>
<accession>I4F0A1</accession>
<protein>
    <submittedName>
        <fullName evidence="8">Aquaporin NIP1-1</fullName>
    </submittedName>
</protein>
<dbReference type="KEGG" id="mmar:MODMU_3654"/>
<dbReference type="GO" id="GO:0015267">
    <property type="term" value="F:channel activity"/>
    <property type="evidence" value="ECO:0007669"/>
    <property type="project" value="InterPro"/>
</dbReference>
<dbReference type="eggNOG" id="COG0580">
    <property type="taxonomic scope" value="Bacteria"/>
</dbReference>
<dbReference type="Proteomes" id="UP000006461">
    <property type="component" value="Chromosome"/>
</dbReference>
<dbReference type="STRING" id="477641.MODMU_3654"/>
<keyword evidence="2 6" id="KW-0813">Transport</keyword>
<feature type="transmembrane region" description="Helical" evidence="7">
    <location>
        <begin position="170"/>
        <end position="192"/>
    </location>
</feature>
<feature type="transmembrane region" description="Helical" evidence="7">
    <location>
        <begin position="52"/>
        <end position="70"/>
    </location>
</feature>
<dbReference type="Gene3D" id="1.20.1080.10">
    <property type="entry name" value="Glycerol uptake facilitator protein"/>
    <property type="match status" value="1"/>
</dbReference>
<evidence type="ECO:0000256" key="3">
    <source>
        <dbReference type="ARBA" id="ARBA00022692"/>
    </source>
</evidence>
<sequence length="251" mass="24839">MSGLYGSSTTQNVPRVAVAELIGTYLLVLAGTSVAVAALLDQPIAGGTADSLAIALAFGLALVALVNALGHVSGAHLNPAVTVALAATGAFPWRYVPAYLLAQLGGAVLASLTVWLTYGDAARDQASLAATLPGGGVSTLTVFVIEAVVTFFLVLVIVSVATDSRVAKGAAGLAVGFTLAVCVLVAGPLSGGAVNPARALGPMIVAGEFDGAWAYVLGPVLGAVLAAVLYARFLSRGQDPAQAEDPATSAA</sequence>
<dbReference type="EMBL" id="FO203431">
    <property type="protein sequence ID" value="CCH89064.1"/>
    <property type="molecule type" value="Genomic_DNA"/>
</dbReference>
<dbReference type="OrthoDB" id="9807293at2"/>
<keyword evidence="4 7" id="KW-1133">Transmembrane helix</keyword>
<evidence type="ECO:0000256" key="2">
    <source>
        <dbReference type="ARBA" id="ARBA00022448"/>
    </source>
</evidence>
<evidence type="ECO:0000256" key="7">
    <source>
        <dbReference type="SAM" id="Phobius"/>
    </source>
</evidence>
<organism evidence="8 9">
    <name type="scientific">Modestobacter italicus (strain DSM 44449 / CECT 9708 / BC 501)</name>
    <dbReference type="NCBI Taxonomy" id="2732864"/>
    <lineage>
        <taxon>Bacteria</taxon>
        <taxon>Bacillati</taxon>
        <taxon>Actinomycetota</taxon>
        <taxon>Actinomycetes</taxon>
        <taxon>Geodermatophilales</taxon>
        <taxon>Geodermatophilaceae</taxon>
        <taxon>Modestobacter</taxon>
    </lineage>
</organism>
<keyword evidence="5 7" id="KW-0472">Membrane</keyword>
<feature type="transmembrane region" description="Helical" evidence="7">
    <location>
        <begin position="138"/>
        <end position="158"/>
    </location>
</feature>
<dbReference type="PATRIC" id="fig|477641.3.peg.3468"/>
<dbReference type="PROSITE" id="PS00221">
    <property type="entry name" value="MIP"/>
    <property type="match status" value="1"/>
</dbReference>
<dbReference type="PANTHER" id="PTHR45724">
    <property type="entry name" value="AQUAPORIN NIP2-1"/>
    <property type="match status" value="1"/>
</dbReference>
<dbReference type="GO" id="GO:0016020">
    <property type="term" value="C:membrane"/>
    <property type="evidence" value="ECO:0007669"/>
    <property type="project" value="UniProtKB-SubCell"/>
</dbReference>
<reference evidence="8 9" key="1">
    <citation type="journal article" date="2012" name="J. Bacteriol.">
        <title>Genome Sequence of Radiation-Resistant Modestobacter marinus Strain BC501, a Representative Actinobacterium That Thrives on Calcareous Stone Surfaces.</title>
        <authorList>
            <person name="Normand P."/>
            <person name="Gury J."/>
            <person name="Pujic P."/>
            <person name="Chouaia B."/>
            <person name="Crotti E."/>
            <person name="Brusetti L."/>
            <person name="Daffonchio D."/>
            <person name="Vacherie B."/>
            <person name="Barbe V."/>
            <person name="Medigue C."/>
            <person name="Calteau A."/>
            <person name="Ghodhbane-Gtari F."/>
            <person name="Essoussi I."/>
            <person name="Nouioui I."/>
            <person name="Abbassi-Ghozzi I."/>
            <person name="Gtari M."/>
        </authorList>
    </citation>
    <scope>NUCLEOTIDE SEQUENCE [LARGE SCALE GENOMIC DNA]</scope>
    <source>
        <strain evidence="9">BC 501</strain>
    </source>
</reference>
<feature type="transmembrane region" description="Helical" evidence="7">
    <location>
        <begin position="100"/>
        <end position="118"/>
    </location>
</feature>
<dbReference type="InterPro" id="IPR022357">
    <property type="entry name" value="MIP_CS"/>
</dbReference>
<gene>
    <name evidence="8" type="ordered locus">MODMU_3654</name>
</gene>
<comment type="subcellular location">
    <subcellularLocation>
        <location evidence="1">Membrane</location>
        <topology evidence="1">Multi-pass membrane protein</topology>
    </subcellularLocation>
</comment>
<dbReference type="InterPro" id="IPR023271">
    <property type="entry name" value="Aquaporin-like"/>
</dbReference>
<dbReference type="HOGENOM" id="CLU_020019_3_2_11"/>
<keyword evidence="9" id="KW-1185">Reference proteome</keyword>
<dbReference type="AlphaFoldDB" id="I4F0A1"/>
<evidence type="ECO:0000313" key="9">
    <source>
        <dbReference type="Proteomes" id="UP000006461"/>
    </source>
</evidence>
<proteinExistence type="inferred from homology"/>
<dbReference type="NCBIfam" id="TIGR00861">
    <property type="entry name" value="MIP"/>
    <property type="match status" value="1"/>
</dbReference>
<feature type="transmembrane region" description="Helical" evidence="7">
    <location>
        <begin position="212"/>
        <end position="231"/>
    </location>
</feature>
<dbReference type="SUPFAM" id="SSF81338">
    <property type="entry name" value="Aquaporin-like"/>
    <property type="match status" value="1"/>
</dbReference>
<dbReference type="OMA" id="LALNTMH"/>
<evidence type="ECO:0000256" key="6">
    <source>
        <dbReference type="RuleBase" id="RU000477"/>
    </source>
</evidence>
<evidence type="ECO:0000256" key="5">
    <source>
        <dbReference type="ARBA" id="ARBA00023136"/>
    </source>
</evidence>
<evidence type="ECO:0000256" key="1">
    <source>
        <dbReference type="ARBA" id="ARBA00004141"/>
    </source>
</evidence>
<evidence type="ECO:0000256" key="4">
    <source>
        <dbReference type="ARBA" id="ARBA00022989"/>
    </source>
</evidence>
<evidence type="ECO:0000313" key="8">
    <source>
        <dbReference type="EMBL" id="CCH89064.1"/>
    </source>
</evidence>
<dbReference type="InterPro" id="IPR000425">
    <property type="entry name" value="MIP"/>
</dbReference>
<keyword evidence="3 6" id="KW-0812">Transmembrane</keyword>
<feature type="transmembrane region" description="Helical" evidence="7">
    <location>
        <begin position="22"/>
        <end position="40"/>
    </location>
</feature>
<dbReference type="InterPro" id="IPR034294">
    <property type="entry name" value="Aquaporin_transptr"/>
</dbReference>
<name>I4F0A1_MODI5</name>